<organism evidence="2 3">
    <name type="scientific">Amphibacillus marinus</name>
    <dbReference type="NCBI Taxonomy" id="872970"/>
    <lineage>
        <taxon>Bacteria</taxon>
        <taxon>Bacillati</taxon>
        <taxon>Bacillota</taxon>
        <taxon>Bacilli</taxon>
        <taxon>Bacillales</taxon>
        <taxon>Bacillaceae</taxon>
        <taxon>Amphibacillus</taxon>
    </lineage>
</organism>
<dbReference type="InterPro" id="IPR025711">
    <property type="entry name" value="PepSY"/>
</dbReference>
<evidence type="ECO:0000259" key="1">
    <source>
        <dbReference type="Pfam" id="PF03413"/>
    </source>
</evidence>
<accession>A0A1H8SZG7</accession>
<dbReference type="EMBL" id="FODJ01000014">
    <property type="protein sequence ID" value="SEO83906.1"/>
    <property type="molecule type" value="Genomic_DNA"/>
</dbReference>
<dbReference type="Pfam" id="PF03413">
    <property type="entry name" value="PepSY"/>
    <property type="match status" value="1"/>
</dbReference>
<dbReference type="OrthoDB" id="2989832at2"/>
<sequence>MNWKKSIIALTVGVAIGYSIKAQLNQMPIRPEVALKQAKNMFKERGTVSGSWIYMKTESVSLHGLDYTVYRGGISRSINEVNKQYEFFVDAFTGTVIATKETNTVI</sequence>
<feature type="domain" description="PepSY" evidence="1">
    <location>
        <begin position="34"/>
        <end position="99"/>
    </location>
</feature>
<dbReference type="STRING" id="872970.SAMN04488134_11411"/>
<dbReference type="RefSeq" id="WP_091499968.1">
    <property type="nucleotide sequence ID" value="NZ_FODJ01000014.1"/>
</dbReference>
<evidence type="ECO:0000313" key="3">
    <source>
        <dbReference type="Proteomes" id="UP000199300"/>
    </source>
</evidence>
<evidence type="ECO:0000313" key="2">
    <source>
        <dbReference type="EMBL" id="SEO83906.1"/>
    </source>
</evidence>
<gene>
    <name evidence="2" type="ORF">SAMN04488134_11411</name>
</gene>
<keyword evidence="3" id="KW-1185">Reference proteome</keyword>
<name>A0A1H8SZG7_9BACI</name>
<dbReference type="AlphaFoldDB" id="A0A1H8SZG7"/>
<protein>
    <submittedName>
        <fullName evidence="2">Predicted small secreted protein</fullName>
    </submittedName>
</protein>
<dbReference type="Proteomes" id="UP000199300">
    <property type="component" value="Unassembled WGS sequence"/>
</dbReference>
<proteinExistence type="predicted"/>
<reference evidence="2 3" key="1">
    <citation type="submission" date="2016-10" db="EMBL/GenBank/DDBJ databases">
        <authorList>
            <person name="de Groot N.N."/>
        </authorList>
    </citation>
    <scope>NUCLEOTIDE SEQUENCE [LARGE SCALE GENOMIC DNA]</scope>
    <source>
        <strain evidence="2 3">CGMCC 1.10434</strain>
    </source>
</reference>